<comment type="caution">
    <text evidence="4">The sequence shown here is derived from an EMBL/GenBank/DDBJ whole genome shotgun (WGS) entry which is preliminary data.</text>
</comment>
<keyword evidence="1" id="KW-0175">Coiled coil</keyword>
<dbReference type="GO" id="GO:0003700">
    <property type="term" value="F:DNA-binding transcription factor activity"/>
    <property type="evidence" value="ECO:0007669"/>
    <property type="project" value="InterPro"/>
</dbReference>
<proteinExistence type="predicted"/>
<protein>
    <recommendedName>
        <fullName evidence="3">K-box domain-containing protein</fullName>
    </recommendedName>
</protein>
<accession>A0A9D4UE56</accession>
<sequence>MNELKHVEREVESLRNQERRRRGEAEALERSSMEELVCLEREVESSLSSIRERQDLLRAKQEEETGLEKEKELRRENDKLRKEVEELQWARLQGCGLHREKATSTICTSDCSSESDVQSDTLLQLSFKHSY</sequence>
<dbReference type="AlphaFoldDB" id="A0A9D4UE56"/>
<reference evidence="4" key="1">
    <citation type="submission" date="2021-01" db="EMBL/GenBank/DDBJ databases">
        <title>Adiantum capillus-veneris genome.</title>
        <authorList>
            <person name="Fang Y."/>
            <person name="Liao Q."/>
        </authorList>
    </citation>
    <scope>NUCLEOTIDE SEQUENCE</scope>
    <source>
        <strain evidence="4">H3</strain>
        <tissue evidence="4">Leaf</tissue>
    </source>
</reference>
<evidence type="ECO:0000313" key="4">
    <source>
        <dbReference type="EMBL" id="KAI5066135.1"/>
    </source>
</evidence>
<organism evidence="4 5">
    <name type="scientific">Adiantum capillus-veneris</name>
    <name type="common">Maidenhair fern</name>
    <dbReference type="NCBI Taxonomy" id="13818"/>
    <lineage>
        <taxon>Eukaryota</taxon>
        <taxon>Viridiplantae</taxon>
        <taxon>Streptophyta</taxon>
        <taxon>Embryophyta</taxon>
        <taxon>Tracheophyta</taxon>
        <taxon>Polypodiopsida</taxon>
        <taxon>Polypodiidae</taxon>
        <taxon>Polypodiales</taxon>
        <taxon>Pteridineae</taxon>
        <taxon>Pteridaceae</taxon>
        <taxon>Vittarioideae</taxon>
        <taxon>Adiantum</taxon>
    </lineage>
</organism>
<dbReference type="Pfam" id="PF01486">
    <property type="entry name" value="K-box"/>
    <property type="match status" value="1"/>
</dbReference>
<evidence type="ECO:0000256" key="2">
    <source>
        <dbReference type="SAM" id="MobiDB-lite"/>
    </source>
</evidence>
<feature type="coiled-coil region" evidence="1">
    <location>
        <begin position="63"/>
        <end position="90"/>
    </location>
</feature>
<feature type="domain" description="K-box" evidence="3">
    <location>
        <begin position="1"/>
        <end position="90"/>
    </location>
</feature>
<gene>
    <name evidence="4" type="ORF">GOP47_0018759</name>
</gene>
<dbReference type="InterPro" id="IPR002487">
    <property type="entry name" value="TF_Kbox"/>
</dbReference>
<evidence type="ECO:0000256" key="1">
    <source>
        <dbReference type="SAM" id="Coils"/>
    </source>
</evidence>
<dbReference type="Proteomes" id="UP000886520">
    <property type="component" value="Chromosome 18"/>
</dbReference>
<name>A0A9D4UE56_ADICA</name>
<evidence type="ECO:0000313" key="5">
    <source>
        <dbReference type="Proteomes" id="UP000886520"/>
    </source>
</evidence>
<feature type="region of interest" description="Disordered" evidence="2">
    <location>
        <begin position="1"/>
        <end position="26"/>
    </location>
</feature>
<keyword evidence="5" id="KW-1185">Reference proteome</keyword>
<dbReference type="EMBL" id="JABFUD020000018">
    <property type="protein sequence ID" value="KAI5066135.1"/>
    <property type="molecule type" value="Genomic_DNA"/>
</dbReference>
<evidence type="ECO:0000259" key="3">
    <source>
        <dbReference type="PROSITE" id="PS51297"/>
    </source>
</evidence>
<dbReference type="GO" id="GO:0005634">
    <property type="term" value="C:nucleus"/>
    <property type="evidence" value="ECO:0007669"/>
    <property type="project" value="InterPro"/>
</dbReference>
<dbReference type="PROSITE" id="PS51297">
    <property type="entry name" value="K_BOX"/>
    <property type="match status" value="1"/>
</dbReference>